<gene>
    <name evidence="2" type="primary">WBGene00276446</name>
</gene>
<reference evidence="3" key="1">
    <citation type="journal article" date="2008" name="Nat. Genet.">
        <title>The Pristionchus pacificus genome provides a unique perspective on nematode lifestyle and parasitism.</title>
        <authorList>
            <person name="Dieterich C."/>
            <person name="Clifton S.W."/>
            <person name="Schuster L.N."/>
            <person name="Chinwalla A."/>
            <person name="Delehaunty K."/>
            <person name="Dinkelacker I."/>
            <person name="Fulton L."/>
            <person name="Fulton R."/>
            <person name="Godfrey J."/>
            <person name="Minx P."/>
            <person name="Mitreva M."/>
            <person name="Roeseler W."/>
            <person name="Tian H."/>
            <person name="Witte H."/>
            <person name="Yang S.P."/>
            <person name="Wilson R.K."/>
            <person name="Sommer R.J."/>
        </authorList>
    </citation>
    <scope>NUCLEOTIDE SEQUENCE [LARGE SCALE GENOMIC DNA]</scope>
    <source>
        <strain evidence="3">PS312</strain>
    </source>
</reference>
<sequence>MIRRRAHPLRESKAERHAYLHTDSSRKEKDVLLSAAFRRGPISSSSIAAIASQRKAIGKWWVDAHERPASVARVNKEENQFIVRGHDSRMSTLASKSGDSRSASRFEIVFCFRKSGTPLDRTRSTPLKRTRPWVDRIVDSILEESARVGERLWSTE</sequence>
<organism evidence="2 3">
    <name type="scientific">Pristionchus pacificus</name>
    <name type="common">Parasitic nematode worm</name>
    <dbReference type="NCBI Taxonomy" id="54126"/>
    <lineage>
        <taxon>Eukaryota</taxon>
        <taxon>Metazoa</taxon>
        <taxon>Ecdysozoa</taxon>
        <taxon>Nematoda</taxon>
        <taxon>Chromadorea</taxon>
        <taxon>Rhabditida</taxon>
        <taxon>Rhabditina</taxon>
        <taxon>Diplogasteromorpha</taxon>
        <taxon>Diplogasteroidea</taxon>
        <taxon>Neodiplogasteridae</taxon>
        <taxon>Pristionchus</taxon>
    </lineage>
</organism>
<reference evidence="2" key="2">
    <citation type="submission" date="2022-06" db="UniProtKB">
        <authorList>
            <consortium name="EnsemblMetazoa"/>
        </authorList>
    </citation>
    <scope>IDENTIFICATION</scope>
    <source>
        <strain evidence="2">PS312</strain>
    </source>
</reference>
<accession>A0A8R1Z0M4</accession>
<dbReference type="Proteomes" id="UP000005239">
    <property type="component" value="Unassembled WGS sequence"/>
</dbReference>
<dbReference type="AlphaFoldDB" id="A0A2A6CH42"/>
<proteinExistence type="predicted"/>
<feature type="compositionally biased region" description="Basic and acidic residues" evidence="1">
    <location>
        <begin position="8"/>
        <end position="20"/>
    </location>
</feature>
<accession>A0A2A6CH42</accession>
<evidence type="ECO:0000313" key="2">
    <source>
        <dbReference type="EnsemblMetazoa" id="PPA38077.1"/>
    </source>
</evidence>
<name>A0A2A6CH42_PRIPA</name>
<dbReference type="EnsemblMetazoa" id="PPA38077.1">
    <property type="protein sequence ID" value="PPA38077.1"/>
    <property type="gene ID" value="WBGene00276446"/>
</dbReference>
<feature type="region of interest" description="Disordered" evidence="1">
    <location>
        <begin position="1"/>
        <end position="20"/>
    </location>
</feature>
<evidence type="ECO:0000256" key="1">
    <source>
        <dbReference type="SAM" id="MobiDB-lite"/>
    </source>
</evidence>
<keyword evidence="3" id="KW-1185">Reference proteome</keyword>
<protein>
    <submittedName>
        <fullName evidence="2">Uncharacterized protein</fullName>
    </submittedName>
</protein>
<evidence type="ECO:0000313" key="3">
    <source>
        <dbReference type="Proteomes" id="UP000005239"/>
    </source>
</evidence>